<evidence type="ECO:0000313" key="4">
    <source>
        <dbReference type="Proteomes" id="UP000290288"/>
    </source>
</evidence>
<dbReference type="EMBL" id="SDEE01000379">
    <property type="protein sequence ID" value="RXW17007.1"/>
    <property type="molecule type" value="Genomic_DNA"/>
</dbReference>
<dbReference type="PANTHER" id="PTHR10039:SF14">
    <property type="entry name" value="NACHT DOMAIN-CONTAINING PROTEIN"/>
    <property type="match status" value="1"/>
</dbReference>
<protein>
    <recommendedName>
        <fullName evidence="2">Nephrocystin 3-like N-terminal domain-containing protein</fullName>
    </recommendedName>
</protein>
<reference evidence="3 4" key="1">
    <citation type="submission" date="2019-01" db="EMBL/GenBank/DDBJ databases">
        <title>Draft genome sequence of Psathyrella aberdarensis IHI B618.</title>
        <authorList>
            <person name="Buettner E."/>
            <person name="Kellner H."/>
        </authorList>
    </citation>
    <scope>NUCLEOTIDE SEQUENCE [LARGE SCALE GENOMIC DNA]</scope>
    <source>
        <strain evidence="3 4">IHI B618</strain>
    </source>
</reference>
<name>A0A4Q2DBG4_9AGAR</name>
<sequence>MATASLIKAQRAFAEKSADPASFSFDPHRRAEEMAFANASNFTMDNTQFNAIADQTNIYQSLTSDNDPLRILLNHSAINAMADSPSASYAPTCHPGTREAVIGRIMAWARDRKATPILWLSGPAGAGKSCIQRKIVKLCADEGLFGACFFFSTSESETSSEARFITTLAAQLAENIPGLHWYIESAIKMDRRMFARSLESQVEGLILKPLQDMVGSMSNRLKGLFRGTLAFGPSQNDLNKPWTRSNIIVIDGLDECVDEKEHAHILHLIYVLASHPHFPFRFVVASRPEYAIRTAFSSSPLSTHTLILRLEEYEADEDIRRYLKAELNRLKSDHPASTSIPVEWPSIEDEDALVVKASRQFVYVSVVMKHLDNPRRNPVLELRRIIDHRPSECDSKSNPFAELDALYNRILHPPDVDIPLLKSILHAIIHQIFYSFKGIDAVLDLAPVIDWFSPQKFGRLLDIAITSRTPIHFR</sequence>
<evidence type="ECO:0000259" key="2">
    <source>
        <dbReference type="Pfam" id="PF24883"/>
    </source>
</evidence>
<comment type="caution">
    <text evidence="3">The sequence shown here is derived from an EMBL/GenBank/DDBJ whole genome shotgun (WGS) entry which is preliminary data.</text>
</comment>
<keyword evidence="1" id="KW-0677">Repeat</keyword>
<feature type="domain" description="Nephrocystin 3-like N-terminal" evidence="2">
    <location>
        <begin position="105"/>
        <end position="209"/>
    </location>
</feature>
<dbReference type="Pfam" id="PF24883">
    <property type="entry name" value="NPHP3_N"/>
    <property type="match status" value="1"/>
</dbReference>
<proteinExistence type="predicted"/>
<dbReference type="PANTHER" id="PTHR10039">
    <property type="entry name" value="AMELOGENIN"/>
    <property type="match status" value="1"/>
</dbReference>
<dbReference type="OrthoDB" id="5967843at2759"/>
<evidence type="ECO:0000313" key="3">
    <source>
        <dbReference type="EMBL" id="RXW17007.1"/>
    </source>
</evidence>
<evidence type="ECO:0000256" key="1">
    <source>
        <dbReference type="ARBA" id="ARBA00022737"/>
    </source>
</evidence>
<gene>
    <name evidence="3" type="ORF">EST38_g8849</name>
</gene>
<dbReference type="SUPFAM" id="SSF52540">
    <property type="entry name" value="P-loop containing nucleoside triphosphate hydrolases"/>
    <property type="match status" value="1"/>
</dbReference>
<dbReference type="Gene3D" id="3.40.50.300">
    <property type="entry name" value="P-loop containing nucleotide triphosphate hydrolases"/>
    <property type="match status" value="1"/>
</dbReference>
<dbReference type="InterPro" id="IPR027417">
    <property type="entry name" value="P-loop_NTPase"/>
</dbReference>
<dbReference type="STRING" id="2316362.A0A4Q2DBG4"/>
<organism evidence="3 4">
    <name type="scientific">Candolleomyces aberdarensis</name>
    <dbReference type="NCBI Taxonomy" id="2316362"/>
    <lineage>
        <taxon>Eukaryota</taxon>
        <taxon>Fungi</taxon>
        <taxon>Dikarya</taxon>
        <taxon>Basidiomycota</taxon>
        <taxon>Agaricomycotina</taxon>
        <taxon>Agaricomycetes</taxon>
        <taxon>Agaricomycetidae</taxon>
        <taxon>Agaricales</taxon>
        <taxon>Agaricineae</taxon>
        <taxon>Psathyrellaceae</taxon>
        <taxon>Candolleomyces</taxon>
    </lineage>
</organism>
<keyword evidence="4" id="KW-1185">Reference proteome</keyword>
<accession>A0A4Q2DBG4</accession>
<dbReference type="Proteomes" id="UP000290288">
    <property type="component" value="Unassembled WGS sequence"/>
</dbReference>
<dbReference type="InterPro" id="IPR056884">
    <property type="entry name" value="NPHP3-like_N"/>
</dbReference>
<dbReference type="AlphaFoldDB" id="A0A4Q2DBG4"/>